<sequence length="71" mass="8018">MAVVIAGVTYTAVKEVSSKLKKNKHKHYMAMLTKGDLYIGNSLSKTQAVSRLKSSDKKITMFGLFRILRQR</sequence>
<gene>
    <name evidence="1" type="ORF">AS888_11380</name>
</gene>
<name>A0A109MRV9_9BACI</name>
<dbReference type="Proteomes" id="UP000064189">
    <property type="component" value="Unassembled WGS sequence"/>
</dbReference>
<comment type="caution">
    <text evidence="1">The sequence shown here is derived from an EMBL/GenBank/DDBJ whole genome shotgun (WGS) entry which is preliminary data.</text>
</comment>
<reference evidence="1 2" key="1">
    <citation type="submission" date="2015-11" db="EMBL/GenBank/DDBJ databases">
        <title>Genome Sequence of Bacillus simplex strain VanAntwerpen2.</title>
        <authorList>
            <person name="Couger M.B."/>
        </authorList>
    </citation>
    <scope>NUCLEOTIDE SEQUENCE [LARGE SCALE GENOMIC DNA]</scope>
    <source>
        <strain evidence="1 2">VanAntwerpen02</strain>
    </source>
</reference>
<dbReference type="EMBL" id="LNNH01000059">
    <property type="protein sequence ID" value="KWW11004.1"/>
    <property type="molecule type" value="Genomic_DNA"/>
</dbReference>
<organism evidence="1 2">
    <name type="scientific">Peribacillus simplex</name>
    <dbReference type="NCBI Taxonomy" id="1478"/>
    <lineage>
        <taxon>Bacteria</taxon>
        <taxon>Bacillati</taxon>
        <taxon>Bacillota</taxon>
        <taxon>Bacilli</taxon>
        <taxon>Bacillales</taxon>
        <taxon>Bacillaceae</taxon>
        <taxon>Peribacillus</taxon>
    </lineage>
</organism>
<accession>A0A109MRV9</accession>
<protein>
    <submittedName>
        <fullName evidence="1">Uncharacterized protein</fullName>
    </submittedName>
</protein>
<evidence type="ECO:0000313" key="2">
    <source>
        <dbReference type="Proteomes" id="UP000064189"/>
    </source>
</evidence>
<proteinExistence type="predicted"/>
<keyword evidence="2" id="KW-1185">Reference proteome</keyword>
<evidence type="ECO:0000313" key="1">
    <source>
        <dbReference type="EMBL" id="KWW11004.1"/>
    </source>
</evidence>
<dbReference type="AlphaFoldDB" id="A0A109MRV9"/>